<dbReference type="AlphaFoldDB" id="A0A317KVN8"/>
<dbReference type="EMBL" id="QGTD01000013">
    <property type="protein sequence ID" value="PWU67572.1"/>
    <property type="molecule type" value="Genomic_DNA"/>
</dbReference>
<evidence type="ECO:0000313" key="1">
    <source>
        <dbReference type="EMBL" id="PWU67572.1"/>
    </source>
</evidence>
<proteinExistence type="predicted"/>
<sequence>MMVKLIRTEMKRNLFTWSTLIAFLLFVALFVLGAEKFRPNTELGLERNSYNYFSAFLYTHGVGPKAILPIVFPFIIALLSGSSLALDRKTGYIEFILLRTTYKKYIFSKMIAASIISFLFVFIVEILCFLYLRISFHPPNSITEMEGYVPSFGHDLFTQSPFLYIFFIVLNTAILAVFISLLSILLATWSKNVYIVMFAPFFIFIIGQLLFFALHINKFAPFELVGGYMLNSFEYSLLELPIILLFSLLITSFLVYFRFSLKFKKGLQLYGKTKINSI</sequence>
<organism evidence="1 2">
    <name type="scientific">Gracilibacillus dipsosauri</name>
    <dbReference type="NCBI Taxonomy" id="178340"/>
    <lineage>
        <taxon>Bacteria</taxon>
        <taxon>Bacillati</taxon>
        <taxon>Bacillota</taxon>
        <taxon>Bacilli</taxon>
        <taxon>Bacillales</taxon>
        <taxon>Bacillaceae</taxon>
        <taxon>Gracilibacillus</taxon>
    </lineage>
</organism>
<dbReference type="OrthoDB" id="2989308at2"/>
<comment type="caution">
    <text evidence="1">The sequence shown here is derived from an EMBL/GenBank/DDBJ whole genome shotgun (WGS) entry which is preliminary data.</text>
</comment>
<name>A0A317KVN8_9BACI</name>
<accession>A0A317KVN8</accession>
<dbReference type="Proteomes" id="UP000245624">
    <property type="component" value="Unassembled WGS sequence"/>
</dbReference>
<protein>
    <submittedName>
        <fullName evidence="1">Uncharacterized protein</fullName>
    </submittedName>
</protein>
<evidence type="ECO:0000313" key="2">
    <source>
        <dbReference type="Proteomes" id="UP000245624"/>
    </source>
</evidence>
<gene>
    <name evidence="1" type="ORF">DLJ74_13995</name>
</gene>
<keyword evidence="2" id="KW-1185">Reference proteome</keyword>
<dbReference type="RefSeq" id="WP_109984937.1">
    <property type="nucleotide sequence ID" value="NZ_QGTD01000013.1"/>
</dbReference>
<reference evidence="1 2" key="1">
    <citation type="submission" date="2018-05" db="EMBL/GenBank/DDBJ databases">
        <title>Genomic analysis of Gracilibacillus dipsosauri DD1 reveals novel features of a salt-tolerant amylase.</title>
        <authorList>
            <person name="Deutch C.E."/>
            <person name="Yang S."/>
        </authorList>
    </citation>
    <scope>NUCLEOTIDE SEQUENCE [LARGE SCALE GENOMIC DNA]</scope>
    <source>
        <strain evidence="1 2">DD1</strain>
    </source>
</reference>